<organism evidence="1 2">
    <name type="scientific">Parnassius apollo</name>
    <name type="common">Apollo butterfly</name>
    <name type="synonym">Papilio apollo</name>
    <dbReference type="NCBI Taxonomy" id="110799"/>
    <lineage>
        <taxon>Eukaryota</taxon>
        <taxon>Metazoa</taxon>
        <taxon>Ecdysozoa</taxon>
        <taxon>Arthropoda</taxon>
        <taxon>Hexapoda</taxon>
        <taxon>Insecta</taxon>
        <taxon>Pterygota</taxon>
        <taxon>Neoptera</taxon>
        <taxon>Endopterygota</taxon>
        <taxon>Lepidoptera</taxon>
        <taxon>Glossata</taxon>
        <taxon>Ditrysia</taxon>
        <taxon>Papilionoidea</taxon>
        <taxon>Papilionidae</taxon>
        <taxon>Parnassiinae</taxon>
        <taxon>Parnassini</taxon>
        <taxon>Parnassius</taxon>
        <taxon>Parnassius</taxon>
    </lineage>
</organism>
<evidence type="ECO:0000313" key="2">
    <source>
        <dbReference type="Proteomes" id="UP000691718"/>
    </source>
</evidence>
<evidence type="ECO:0000313" key="1">
    <source>
        <dbReference type="EMBL" id="CAG5020053.1"/>
    </source>
</evidence>
<accession>A0A8S3XFJ5</accession>
<proteinExistence type="predicted"/>
<protein>
    <submittedName>
        <fullName evidence="1">(apollo) hypothetical protein</fullName>
    </submittedName>
</protein>
<keyword evidence="2" id="KW-1185">Reference proteome</keyword>
<dbReference type="EMBL" id="CAJQZP010001133">
    <property type="protein sequence ID" value="CAG5020053.1"/>
    <property type="molecule type" value="Genomic_DNA"/>
</dbReference>
<reference evidence="1" key="1">
    <citation type="submission" date="2021-04" db="EMBL/GenBank/DDBJ databases">
        <authorList>
            <person name="Tunstrom K."/>
        </authorList>
    </citation>
    <scope>NUCLEOTIDE SEQUENCE</scope>
</reference>
<dbReference type="PANTHER" id="PTHR45913:SF19">
    <property type="entry name" value="LOW QUALITY PROTEIN: ZINC FINGER BED DOMAIN-CONTAINING PROTEIN 5-LIKE"/>
    <property type="match status" value="1"/>
</dbReference>
<dbReference type="OrthoDB" id="6927321at2759"/>
<dbReference type="AlphaFoldDB" id="A0A8S3XFJ5"/>
<dbReference type="Proteomes" id="UP000691718">
    <property type="component" value="Unassembled WGS sequence"/>
</dbReference>
<gene>
    <name evidence="1" type="ORF">PAPOLLO_LOCUS17201</name>
</gene>
<comment type="caution">
    <text evidence="1">The sequence shown here is derived from an EMBL/GenBank/DDBJ whole genome shotgun (WGS) entry which is preliminary data.</text>
</comment>
<dbReference type="PANTHER" id="PTHR45913">
    <property type="entry name" value="EPM2A-INTERACTING PROTEIN 1"/>
    <property type="match status" value="1"/>
</dbReference>
<name>A0A8S3XFJ5_PARAO</name>
<sequence>MVSTHCFIHRQALASKTLPQKLRQALDSAIRIVNYIKSSALNSRLFTLLCEDLDSDHKVLLFYTEVRWLSKGKMLARLYELKEEVILFLEFKEKHDLLTMFKDDTFQCMLAYLTDIFGALNELNLKLQGRNGTIISNYDYIQGFIAKLQLWNKKLSSEYVISFSRLFEAIKNNKLDANLKADIKTHLQALEDEFRRYHRDIDSESPIWHMTRNPFVVAVLQLPEEVQEEFLEMKADSSMTDDFHLLTLEKFWIKRLPVNSKLASLALRVPIPFSSTYL</sequence>